<dbReference type="GO" id="GO:0016787">
    <property type="term" value="F:hydrolase activity"/>
    <property type="evidence" value="ECO:0007669"/>
    <property type="project" value="UniProtKB-KW"/>
</dbReference>
<feature type="signal peptide" evidence="1">
    <location>
        <begin position="1"/>
        <end position="21"/>
    </location>
</feature>
<sequence length="393" mass="41601">MSILAAVATVALLVSGLPTEATVPVPVPVVSELDGTLRAVHEAGAFGAYSAVRDRGGLWRGAVGVADVRTGRPTHPGMHHRVGSVTKTFTAVAVLQLVGDGRIGLDAAVADHLPGLVADGLDPAVTVRMLLNHTSGIADYYRIVFPGDSPTALDENRFRGFRPGELAGLGLAAPATGAPGERYRYSNTNYILAGLLLERVTGKDAERHITDRVIRPAGLENTYFPRTPFIEGPHSRMYDSLFGLIDPPRDYSVYNMSWAWTAGALISTTDDLTRFHAALFGGELLAPAELAEMLTAVPIGDAPPYLPSSGLGVQTRKLSCGAFWGHDGGTTGAYTLAYASADGERQASVGINRLGYQTLDEEGWIEPHPIDTALLRHLDRALCGGDGPRGQTG</sequence>
<dbReference type="PANTHER" id="PTHR46825:SF7">
    <property type="entry name" value="D-ALANYL-D-ALANINE CARBOXYPEPTIDASE"/>
    <property type="match status" value="1"/>
</dbReference>
<dbReference type="EMBL" id="BMWG01000020">
    <property type="protein sequence ID" value="GGZ50707.1"/>
    <property type="molecule type" value="Genomic_DNA"/>
</dbReference>
<evidence type="ECO:0000259" key="2">
    <source>
        <dbReference type="Pfam" id="PF00144"/>
    </source>
</evidence>
<keyword evidence="4" id="KW-1185">Reference proteome</keyword>
<dbReference type="Gene3D" id="3.40.710.10">
    <property type="entry name" value="DD-peptidase/beta-lactamase superfamily"/>
    <property type="match status" value="1"/>
</dbReference>
<evidence type="ECO:0000256" key="1">
    <source>
        <dbReference type="SAM" id="SignalP"/>
    </source>
</evidence>
<feature type="chain" id="PRO_5037594704" evidence="1">
    <location>
        <begin position="22"/>
        <end position="393"/>
    </location>
</feature>
<accession>A0A918V0W4</accession>
<reference evidence="3" key="1">
    <citation type="journal article" date="2014" name="Int. J. Syst. Evol. Microbiol.">
        <title>Complete genome sequence of Corynebacterium casei LMG S-19264T (=DSM 44701T), isolated from a smear-ripened cheese.</title>
        <authorList>
            <consortium name="US DOE Joint Genome Institute (JGI-PGF)"/>
            <person name="Walter F."/>
            <person name="Albersmeier A."/>
            <person name="Kalinowski J."/>
            <person name="Ruckert C."/>
        </authorList>
    </citation>
    <scope>NUCLEOTIDE SEQUENCE</scope>
    <source>
        <strain evidence="3">JCM 4988</strain>
    </source>
</reference>
<keyword evidence="1" id="KW-0732">Signal</keyword>
<comment type="caution">
    <text evidence="3">The sequence shown here is derived from an EMBL/GenBank/DDBJ whole genome shotgun (WGS) entry which is preliminary data.</text>
</comment>
<organism evidence="3 4">
    <name type="scientific">Streptomyces inusitatus</name>
    <dbReference type="NCBI Taxonomy" id="68221"/>
    <lineage>
        <taxon>Bacteria</taxon>
        <taxon>Bacillati</taxon>
        <taxon>Actinomycetota</taxon>
        <taxon>Actinomycetes</taxon>
        <taxon>Kitasatosporales</taxon>
        <taxon>Streptomycetaceae</taxon>
        <taxon>Streptomyces</taxon>
    </lineage>
</organism>
<dbReference type="AlphaFoldDB" id="A0A918V0W4"/>
<dbReference type="Pfam" id="PF00144">
    <property type="entry name" value="Beta-lactamase"/>
    <property type="match status" value="1"/>
</dbReference>
<keyword evidence="3" id="KW-0378">Hydrolase</keyword>
<name>A0A918V0W4_9ACTN</name>
<dbReference type="InterPro" id="IPR001466">
    <property type="entry name" value="Beta-lactam-related"/>
</dbReference>
<evidence type="ECO:0000313" key="3">
    <source>
        <dbReference type="EMBL" id="GGZ50707.1"/>
    </source>
</evidence>
<evidence type="ECO:0000313" key="4">
    <source>
        <dbReference type="Proteomes" id="UP000630936"/>
    </source>
</evidence>
<dbReference type="PANTHER" id="PTHR46825">
    <property type="entry name" value="D-ALANYL-D-ALANINE-CARBOXYPEPTIDASE/ENDOPEPTIDASE AMPH"/>
    <property type="match status" value="1"/>
</dbReference>
<dbReference type="InterPro" id="IPR012338">
    <property type="entry name" value="Beta-lactam/transpept-like"/>
</dbReference>
<dbReference type="InterPro" id="IPR050491">
    <property type="entry name" value="AmpC-like"/>
</dbReference>
<reference evidence="3" key="2">
    <citation type="submission" date="2020-09" db="EMBL/GenBank/DDBJ databases">
        <authorList>
            <person name="Sun Q."/>
            <person name="Ohkuma M."/>
        </authorList>
    </citation>
    <scope>NUCLEOTIDE SEQUENCE</scope>
    <source>
        <strain evidence="3">JCM 4988</strain>
    </source>
</reference>
<gene>
    <name evidence="3" type="ORF">GCM10010387_51250</name>
</gene>
<dbReference type="SUPFAM" id="SSF56601">
    <property type="entry name" value="beta-lactamase/transpeptidase-like"/>
    <property type="match status" value="1"/>
</dbReference>
<dbReference type="RefSeq" id="WP_190125570.1">
    <property type="nucleotide sequence ID" value="NZ_BMWG01000020.1"/>
</dbReference>
<protein>
    <submittedName>
        <fullName evidence="3">Hydrolase</fullName>
    </submittedName>
</protein>
<feature type="domain" description="Beta-lactamase-related" evidence="2">
    <location>
        <begin position="42"/>
        <end position="338"/>
    </location>
</feature>
<dbReference type="Proteomes" id="UP000630936">
    <property type="component" value="Unassembled WGS sequence"/>
</dbReference>
<proteinExistence type="predicted"/>